<protein>
    <recommendedName>
        <fullName evidence="4">DUF2892 domain-containing protein</fullName>
    </recommendedName>
</protein>
<reference evidence="2 3" key="1">
    <citation type="submission" date="2018-09" db="EMBL/GenBank/DDBJ databases">
        <authorList>
            <consortium name="Pathogen Informatics"/>
        </authorList>
    </citation>
    <scope>NUCLEOTIDE SEQUENCE [LARGE SCALE GENOMIC DNA]</scope>
    <source>
        <strain evidence="2 3">OH-22767</strain>
    </source>
</reference>
<name>A0A383TZ29_9FLAO</name>
<dbReference type="Gene3D" id="1.25.40.10">
    <property type="entry name" value="Tetratricopeptide repeat domain"/>
    <property type="match status" value="1"/>
</dbReference>
<dbReference type="RefSeq" id="WP_119059242.1">
    <property type="nucleotide sequence ID" value="NZ_UNSC01000003.1"/>
</dbReference>
<dbReference type="AlphaFoldDB" id="A0A383TZ29"/>
<evidence type="ECO:0000256" key="1">
    <source>
        <dbReference type="SAM" id="Phobius"/>
    </source>
</evidence>
<dbReference type="InterPro" id="IPR011990">
    <property type="entry name" value="TPR-like_helical_dom_sf"/>
</dbReference>
<feature type="transmembrane region" description="Helical" evidence="1">
    <location>
        <begin position="32"/>
        <end position="54"/>
    </location>
</feature>
<dbReference type="OrthoDB" id="1119469at2"/>
<gene>
    <name evidence="2" type="ORF">SAMEA104719789_00894</name>
</gene>
<keyword evidence="1" id="KW-0812">Transmembrane</keyword>
<keyword evidence="1" id="KW-0472">Membrane</keyword>
<dbReference type="SUPFAM" id="SSF81901">
    <property type="entry name" value="HCP-like"/>
    <property type="match status" value="1"/>
</dbReference>
<organism evidence="2 3">
    <name type="scientific">Candidatus Ornithobacterium hominis</name>
    <dbReference type="NCBI Taxonomy" id="2497989"/>
    <lineage>
        <taxon>Bacteria</taxon>
        <taxon>Pseudomonadati</taxon>
        <taxon>Bacteroidota</taxon>
        <taxon>Flavobacteriia</taxon>
        <taxon>Flavobacteriales</taxon>
        <taxon>Weeksellaceae</taxon>
        <taxon>Ornithobacterium</taxon>
    </lineage>
</organism>
<accession>A0A383TZ29</accession>
<keyword evidence="1" id="KW-1133">Transmembrane helix</keyword>
<sequence>MHKNIKITLATLLVVGAGYLFSEREYGWGVLVSLLAVFPMIFYFRNEYILLAFWQMRKQNLPAAREWLSKITNPDKQLVKKQMGYYHFMNGITLGQDHLKESVNHMKKALDYGLSFAHDRAMAKLNLAAGAMSGGRKNEAKKWLAEAKSEDKQNMLTEHINMMEEQLKRMNVGRNMHNPNMRRKGKFF</sequence>
<evidence type="ECO:0000313" key="2">
    <source>
        <dbReference type="EMBL" id="SZD72449.1"/>
    </source>
</evidence>
<evidence type="ECO:0008006" key="4">
    <source>
        <dbReference type="Google" id="ProtNLM"/>
    </source>
</evidence>
<dbReference type="Proteomes" id="UP000262142">
    <property type="component" value="Unassembled WGS sequence"/>
</dbReference>
<evidence type="ECO:0000313" key="3">
    <source>
        <dbReference type="Proteomes" id="UP000262142"/>
    </source>
</evidence>
<keyword evidence="3" id="KW-1185">Reference proteome</keyword>
<proteinExistence type="predicted"/>
<dbReference type="EMBL" id="UNSC01000003">
    <property type="protein sequence ID" value="SZD72449.1"/>
    <property type="molecule type" value="Genomic_DNA"/>
</dbReference>